<dbReference type="SMART" id="SM00382">
    <property type="entry name" value="AAA"/>
    <property type="match status" value="1"/>
</dbReference>
<name>A0A8J6CCD5_DIALT</name>
<dbReference type="InterPro" id="IPR017871">
    <property type="entry name" value="ABC_transporter-like_CS"/>
</dbReference>
<feature type="compositionally biased region" description="Low complexity" evidence="8">
    <location>
        <begin position="366"/>
        <end position="377"/>
    </location>
</feature>
<keyword evidence="4" id="KW-0547">Nucleotide-binding</keyword>
<dbReference type="InterPro" id="IPR003439">
    <property type="entry name" value="ABC_transporter-like_ATP-bd"/>
</dbReference>
<feature type="compositionally biased region" description="Low complexity" evidence="8">
    <location>
        <begin position="1332"/>
        <end position="1346"/>
    </location>
</feature>
<keyword evidence="10" id="KW-0732">Signal</keyword>
<feature type="domain" description="SRCR" evidence="11">
    <location>
        <begin position="138"/>
        <end position="287"/>
    </location>
</feature>
<dbReference type="InterPro" id="IPR018247">
    <property type="entry name" value="EF_Hand_1_Ca_BS"/>
</dbReference>
<keyword evidence="14" id="KW-1185">Reference proteome</keyword>
<evidence type="ECO:0000256" key="10">
    <source>
        <dbReference type="SAM" id="SignalP"/>
    </source>
</evidence>
<feature type="transmembrane region" description="Helical" evidence="9">
    <location>
        <begin position="1723"/>
        <end position="1743"/>
    </location>
</feature>
<feature type="region of interest" description="Disordered" evidence="8">
    <location>
        <begin position="438"/>
        <end position="471"/>
    </location>
</feature>
<evidence type="ECO:0000256" key="4">
    <source>
        <dbReference type="ARBA" id="ARBA00022741"/>
    </source>
</evidence>
<comment type="caution">
    <text evidence="13">The sequence shown here is derived from an EMBL/GenBank/DDBJ whole genome shotgun (WGS) entry which is preliminary data.</text>
</comment>
<dbReference type="PROSITE" id="PS50893">
    <property type="entry name" value="ABC_TRANSPORTER_2"/>
    <property type="match status" value="1"/>
</dbReference>
<feature type="region of interest" description="Disordered" evidence="8">
    <location>
        <begin position="613"/>
        <end position="634"/>
    </location>
</feature>
<feature type="domain" description="ABC transporter" evidence="12">
    <location>
        <begin position="882"/>
        <end position="1130"/>
    </location>
</feature>
<dbReference type="OrthoDB" id="194417at2759"/>
<dbReference type="InterPro" id="IPR001190">
    <property type="entry name" value="SRCR"/>
</dbReference>
<dbReference type="Gene3D" id="3.40.50.300">
    <property type="entry name" value="P-loop containing nucleotide triphosphate hydrolases"/>
    <property type="match status" value="1"/>
</dbReference>
<dbReference type="InterPro" id="IPR027417">
    <property type="entry name" value="P-loop_NTPase"/>
</dbReference>
<dbReference type="PROSITE" id="PS00211">
    <property type="entry name" value="ABC_TRANSPORTER_1"/>
    <property type="match status" value="1"/>
</dbReference>
<dbReference type="PANTHER" id="PTHR48041:SF91">
    <property type="entry name" value="ABC TRANSPORTER G FAMILY MEMBER 28"/>
    <property type="match status" value="1"/>
</dbReference>
<reference evidence="13" key="1">
    <citation type="submission" date="2021-05" db="EMBL/GenBank/DDBJ databases">
        <title>The genome of the haptophyte Pavlova lutheri (Diacronema luteri, Pavlovales) - a model for lipid biosynthesis in eukaryotic algae.</title>
        <authorList>
            <person name="Hulatt C.J."/>
            <person name="Posewitz M.C."/>
        </authorList>
    </citation>
    <scope>NUCLEOTIDE SEQUENCE</scope>
    <source>
        <strain evidence="13">NIVA-4/92</strain>
    </source>
</reference>
<evidence type="ECO:0000313" key="13">
    <source>
        <dbReference type="EMBL" id="KAG8469777.1"/>
    </source>
</evidence>
<accession>A0A8J6CCD5</accession>
<feature type="compositionally biased region" description="Low complexity" evidence="8">
    <location>
        <begin position="450"/>
        <end position="466"/>
    </location>
</feature>
<dbReference type="InterPro" id="IPR050352">
    <property type="entry name" value="ABCG_transporters"/>
</dbReference>
<dbReference type="PROSITE" id="PS50287">
    <property type="entry name" value="SRCR_2"/>
    <property type="match status" value="1"/>
</dbReference>
<dbReference type="InterPro" id="IPR043926">
    <property type="entry name" value="ABCG_dom"/>
</dbReference>
<feature type="compositionally biased region" description="Basic and acidic residues" evidence="8">
    <location>
        <begin position="394"/>
        <end position="408"/>
    </location>
</feature>
<dbReference type="GO" id="GO:0016020">
    <property type="term" value="C:membrane"/>
    <property type="evidence" value="ECO:0007669"/>
    <property type="project" value="UniProtKB-SubCell"/>
</dbReference>
<dbReference type="Pfam" id="PF19055">
    <property type="entry name" value="ABC2_membrane_7"/>
    <property type="match status" value="2"/>
</dbReference>
<keyword evidence="6 9" id="KW-1133">Transmembrane helix</keyword>
<keyword evidence="2" id="KW-0813">Transport</keyword>
<evidence type="ECO:0000256" key="2">
    <source>
        <dbReference type="ARBA" id="ARBA00022448"/>
    </source>
</evidence>
<feature type="transmembrane region" description="Helical" evidence="9">
    <location>
        <begin position="1804"/>
        <end position="1823"/>
    </location>
</feature>
<dbReference type="SUPFAM" id="SSF52540">
    <property type="entry name" value="P-loop containing nucleoside triphosphate hydrolases"/>
    <property type="match status" value="1"/>
</dbReference>
<dbReference type="Pfam" id="PF00005">
    <property type="entry name" value="ABC_tran"/>
    <property type="match status" value="1"/>
</dbReference>
<feature type="region of interest" description="Disordered" evidence="8">
    <location>
        <begin position="354"/>
        <end position="408"/>
    </location>
</feature>
<keyword evidence="5" id="KW-0067">ATP-binding</keyword>
<organism evidence="13 14">
    <name type="scientific">Diacronema lutheri</name>
    <name type="common">Unicellular marine alga</name>
    <name type="synonym">Monochrysis lutheri</name>
    <dbReference type="NCBI Taxonomy" id="2081491"/>
    <lineage>
        <taxon>Eukaryota</taxon>
        <taxon>Haptista</taxon>
        <taxon>Haptophyta</taxon>
        <taxon>Pavlovophyceae</taxon>
        <taxon>Pavlovales</taxon>
        <taxon>Pavlovaceae</taxon>
        <taxon>Diacronema</taxon>
    </lineage>
</organism>
<dbReference type="InterPro" id="IPR003593">
    <property type="entry name" value="AAA+_ATPase"/>
</dbReference>
<dbReference type="GO" id="GO:0016887">
    <property type="term" value="F:ATP hydrolysis activity"/>
    <property type="evidence" value="ECO:0007669"/>
    <property type="project" value="InterPro"/>
</dbReference>
<dbReference type="GO" id="GO:0005524">
    <property type="term" value="F:ATP binding"/>
    <property type="evidence" value="ECO:0007669"/>
    <property type="project" value="UniProtKB-KW"/>
</dbReference>
<feature type="compositionally biased region" description="Low complexity" evidence="8">
    <location>
        <begin position="616"/>
        <end position="632"/>
    </location>
</feature>
<dbReference type="EMBL" id="JAGTXO010000002">
    <property type="protein sequence ID" value="KAG8469777.1"/>
    <property type="molecule type" value="Genomic_DNA"/>
</dbReference>
<evidence type="ECO:0000313" key="14">
    <source>
        <dbReference type="Proteomes" id="UP000751190"/>
    </source>
</evidence>
<feature type="transmembrane region" description="Helical" evidence="9">
    <location>
        <begin position="1829"/>
        <end position="1851"/>
    </location>
</feature>
<comment type="subcellular location">
    <subcellularLocation>
        <location evidence="1">Membrane</location>
        <topology evidence="1">Multi-pass membrane protein</topology>
    </subcellularLocation>
</comment>
<sequence length="1977" mass="203481">MRRVTRPALLVLVVSCARGEVTRWRDECAPCGTTLCLSSLCQDGACVAPQVARQLGESGWRLVQLPAPCARGPYVCSRDSAIKSLRCEVLTPGADEPDACTPSAIAAADAQAMCAPPRHGDIRLQSTDKLALLEQATGQLVSGPTAGVLMVYDAFDDGEWHLACADGTLADLLAAGDVACAQLCAGPATAAGMVDVIALASDLAAAVGPHDGRKASPMAGVDAFNDHMRSLFGAERSAVSATGWPVHSCDVNTGGIVRAQPRTLLACDGPPMQRRCSRTEALSITCSPGYARRPPSDGVLPSPTCGSGGDGAPPSGCARPPAGQCPRLFLPEPQVAAGGLYCAHYPISGKANARPAAPVAGGGRAALGSSSSTAADGLPAGTRARRHASVHASADGDRSASAEHRLHRDPLLRQSRRCAEAAHDGDVELLALCATHLPSQGHPQPPSAPPALGGAAPAHAPSDSDAVPGSASGMPVSPVVCFLGPAPANAGGTGGATMMSGILDVAGAPVNMANTTACSQFETSRPCPREDLWSAVLLADGTYLCVAQAPAPPLPPVQSNDGVLRAAGMRVGDEPFVMCHQSGRTAWPLVPRCVRGALPAVGSEMLGRIGLHLDPRPGAARPASSSRADPGALRSRLQPAAGGGALAPFLCGAGVYCPNLFNMTACPAGAYCWEGSVAPTPCERDLLAPLGLGSRSVEELCPPTSTAPPIRTDFVTLLALLALAVGLAVHAYDRARAGRAAMMGGALGASASAAMEGALLRELADIYDQARARYGIASAGGADAKANGRRPSAAGVADSGAWTEPPAMAAARAARGHGSAAVDVDDGGLGFAKLDDRVTFEFINLGLRVRAPAAVVARKRKAAAEAAATTAARATAGTPAPLRASARTPVAPALAADSAEWMKVVDSVSGSIEHSTLTAIMGVSGCGKSSFMNVLCGRAQYGLPTGTLLVNGRPAELEQLRSRLGFVPQDDTVREALTTYENLRLSAQLRLPHGTSSARIEALTREVIEMLGLQSVRDSVVGSAEVRGISGGQRKRVNIGLELAADPLALFLDEPTSGLDASTSELVLAALRKLSRRGRTIVAVLHQPRYSMFAILDKLLLLGVGGRTLFCGPPLKVVPYLSSIGYAMRYGENPADFMLDVVSGLVPTSHAPSGGPSGGDDGTRERANGRHAQKGGMPLSPPPSPPPSPPTSLLRAPPADADGVTAAARAADMSAKLSLKELMAQPGLSTGALGRVSSTQPVDAPTADRARRVARSPGPSAAAQPGSAARAPRVSAKPSFRSAYVAAASVAPTRTAPKTPPAAPAPRLSLADERPAPPTPRAAVPRADEPLARTPARPRGVAAAAPPVAKTGADGVVQTTAFLAAEWVRVGHTIEQLPDQAPPPQPVFATEARSAVLQAFVLALRAAWPQSGAQAGVDGPANGAADDAAHVEAAAAADKLPLTTGAQLAEARSQALSWQLARANASFGAQCERLAGTSSLHVADWGAFVERLERLVRDDLLSRAQVEAICARLAGELAQVRAEGAVPAPAVAPVQASRDGGNRRPRAPLKRASRSLLTDEHAANAAALSASLSRAELEDLLGMMDGGGSASQYDLNKDGKLSIDEFFTYQREVYGRNEAQAWVRWGQLHWSLQRDGAAGGASAGEASIAIADVGSIEAGHEISRRQPPSFGAQLRALTWSYVGQQRRLSGGVAAVGEWLAMVLVALFIGGLQRSQVPTAYEKLPTLYALSLVLFSLFVSLPSVRTFSFDAASFWRESAAGVSPVAFYASRATADLPTLALRSAVFALVFWSCALVNVPLGTLTLLFLNTMLAASGFAYVIAIVVPPSLAVTVCGVLVCCLCGFFAGLVPTLREATGGMRLALELSYGRWALQCLAAHDFAHIPNALYADVGEQLAHMFAWPTRRQLDESGASACSQPLSVLFATGVALRLVGCVALVASHRDKQHKPPLFGRKLAVAPKEPAGAAAPAAAAPSAIML</sequence>
<gene>
    <name evidence="13" type="ORF">KFE25_006232</name>
</gene>
<evidence type="ECO:0000256" key="8">
    <source>
        <dbReference type="SAM" id="MobiDB-lite"/>
    </source>
</evidence>
<feature type="transmembrane region" description="Helical" evidence="9">
    <location>
        <begin position="1778"/>
        <end position="1797"/>
    </location>
</feature>
<dbReference type="CDD" id="cd03213">
    <property type="entry name" value="ABCG_EPDR"/>
    <property type="match status" value="1"/>
</dbReference>
<dbReference type="GO" id="GO:0140359">
    <property type="term" value="F:ABC-type transporter activity"/>
    <property type="evidence" value="ECO:0007669"/>
    <property type="project" value="InterPro"/>
</dbReference>
<evidence type="ECO:0000256" key="7">
    <source>
        <dbReference type="ARBA" id="ARBA00023136"/>
    </source>
</evidence>
<feature type="chain" id="PRO_5035232448" description="ABC transporter domain-containing protein" evidence="10">
    <location>
        <begin position="20"/>
        <end position="1977"/>
    </location>
</feature>
<keyword evidence="7 9" id="KW-0472">Membrane</keyword>
<protein>
    <recommendedName>
        <fullName evidence="15">ABC transporter domain-containing protein</fullName>
    </recommendedName>
</protein>
<evidence type="ECO:0000256" key="3">
    <source>
        <dbReference type="ARBA" id="ARBA00022692"/>
    </source>
</evidence>
<evidence type="ECO:0000256" key="6">
    <source>
        <dbReference type="ARBA" id="ARBA00022989"/>
    </source>
</evidence>
<feature type="signal peptide" evidence="10">
    <location>
        <begin position="1"/>
        <end position="19"/>
    </location>
</feature>
<evidence type="ECO:0000256" key="1">
    <source>
        <dbReference type="ARBA" id="ARBA00004141"/>
    </source>
</evidence>
<evidence type="ECO:0000259" key="12">
    <source>
        <dbReference type="PROSITE" id="PS50893"/>
    </source>
</evidence>
<evidence type="ECO:0008006" key="15">
    <source>
        <dbReference type="Google" id="ProtNLM"/>
    </source>
</evidence>
<feature type="compositionally biased region" description="Low complexity" evidence="8">
    <location>
        <begin position="1191"/>
        <end position="1207"/>
    </location>
</feature>
<evidence type="ECO:0000259" key="11">
    <source>
        <dbReference type="PROSITE" id="PS50287"/>
    </source>
</evidence>
<dbReference type="Proteomes" id="UP000751190">
    <property type="component" value="Unassembled WGS sequence"/>
</dbReference>
<feature type="compositionally biased region" description="Low complexity" evidence="8">
    <location>
        <begin position="1255"/>
        <end position="1273"/>
    </location>
</feature>
<proteinExistence type="predicted"/>
<feature type="region of interest" description="Disordered" evidence="8">
    <location>
        <begin position="1230"/>
        <end position="1277"/>
    </location>
</feature>
<evidence type="ECO:0000256" key="9">
    <source>
        <dbReference type="SAM" id="Phobius"/>
    </source>
</evidence>
<feature type="compositionally biased region" description="Pro residues" evidence="8">
    <location>
        <begin position="1179"/>
        <end position="1190"/>
    </location>
</feature>
<feature type="transmembrane region" description="Helical" evidence="9">
    <location>
        <begin position="1688"/>
        <end position="1711"/>
    </location>
</feature>
<dbReference type="PROSITE" id="PS00018">
    <property type="entry name" value="EF_HAND_1"/>
    <property type="match status" value="1"/>
</dbReference>
<feature type="region of interest" description="Disordered" evidence="8">
    <location>
        <begin position="287"/>
        <end position="318"/>
    </location>
</feature>
<dbReference type="PANTHER" id="PTHR48041">
    <property type="entry name" value="ABC TRANSPORTER G FAMILY MEMBER 28"/>
    <property type="match status" value="1"/>
</dbReference>
<evidence type="ECO:0000256" key="5">
    <source>
        <dbReference type="ARBA" id="ARBA00022840"/>
    </source>
</evidence>
<feature type="region of interest" description="Disordered" evidence="8">
    <location>
        <begin position="1148"/>
        <end position="1207"/>
    </location>
</feature>
<keyword evidence="3 9" id="KW-0812">Transmembrane</keyword>
<feature type="region of interest" description="Disordered" evidence="8">
    <location>
        <begin position="1290"/>
        <end position="1346"/>
    </location>
</feature>